<protein>
    <recommendedName>
        <fullName evidence="4">YjbR protein</fullName>
    </recommendedName>
</protein>
<feature type="compositionally biased region" description="Low complexity" evidence="1">
    <location>
        <begin position="121"/>
        <end position="130"/>
    </location>
</feature>
<evidence type="ECO:0008006" key="4">
    <source>
        <dbReference type="Google" id="ProtNLM"/>
    </source>
</evidence>
<dbReference type="AlphaFoldDB" id="A0A4R2I0T4"/>
<sequence length="139" mass="15422">MVTHGDVRELALALPDVREEGPLAYSVRSGSTRKGIAWPWRERIHPRKPRVVNPDVLAVRVADLEAKEMLLLADPDTFFTEPHYDGYAAVLVRLERITRAALRGLLQQACAAQATKRPRSRSAAGTTRATAPRKKTGSR</sequence>
<evidence type="ECO:0000256" key="1">
    <source>
        <dbReference type="SAM" id="MobiDB-lite"/>
    </source>
</evidence>
<feature type="region of interest" description="Disordered" evidence="1">
    <location>
        <begin position="113"/>
        <end position="139"/>
    </location>
</feature>
<reference evidence="2 3" key="1">
    <citation type="journal article" date="2015" name="Stand. Genomic Sci.">
        <title>Genomic Encyclopedia of Bacterial and Archaeal Type Strains, Phase III: the genomes of soil and plant-associated and newly described type strains.</title>
        <authorList>
            <person name="Whitman W.B."/>
            <person name="Woyke T."/>
            <person name="Klenk H.P."/>
            <person name="Zhou Y."/>
            <person name="Lilburn T.G."/>
            <person name="Beck B.J."/>
            <person name="De Vos P."/>
            <person name="Vandamme P."/>
            <person name="Eisen J.A."/>
            <person name="Garrity G."/>
            <person name="Hugenholtz P."/>
            <person name="Kyrpides N.C."/>
        </authorList>
    </citation>
    <scope>NUCLEOTIDE SEQUENCE [LARGE SCALE GENOMIC DNA]</scope>
    <source>
        <strain evidence="2 3">A3</strain>
    </source>
</reference>
<name>A0A4R2I0T4_9GAMM</name>
<keyword evidence="3" id="KW-1185">Reference proteome</keyword>
<dbReference type="EMBL" id="SLWQ01000010">
    <property type="protein sequence ID" value="TCO37246.1"/>
    <property type="molecule type" value="Genomic_DNA"/>
</dbReference>
<comment type="caution">
    <text evidence="2">The sequence shown here is derived from an EMBL/GenBank/DDBJ whole genome shotgun (WGS) entry which is preliminary data.</text>
</comment>
<evidence type="ECO:0000313" key="3">
    <source>
        <dbReference type="Proteomes" id="UP000294862"/>
    </source>
</evidence>
<proteinExistence type="predicted"/>
<gene>
    <name evidence="2" type="ORF">EV148_11057</name>
</gene>
<accession>A0A4R2I0T4</accession>
<organism evidence="2 3">
    <name type="scientific">Dokdonella fugitiva</name>
    <dbReference type="NCBI Taxonomy" id="328517"/>
    <lineage>
        <taxon>Bacteria</taxon>
        <taxon>Pseudomonadati</taxon>
        <taxon>Pseudomonadota</taxon>
        <taxon>Gammaproteobacteria</taxon>
        <taxon>Lysobacterales</taxon>
        <taxon>Rhodanobacteraceae</taxon>
        <taxon>Dokdonella</taxon>
    </lineage>
</organism>
<dbReference type="RefSeq" id="WP_182518216.1">
    <property type="nucleotide sequence ID" value="NZ_JACGXM010000008.1"/>
</dbReference>
<dbReference type="Proteomes" id="UP000294862">
    <property type="component" value="Unassembled WGS sequence"/>
</dbReference>
<evidence type="ECO:0000313" key="2">
    <source>
        <dbReference type="EMBL" id="TCO37246.1"/>
    </source>
</evidence>